<keyword evidence="2" id="KW-1185">Reference proteome</keyword>
<dbReference type="AlphaFoldDB" id="A0A9W6GQM5"/>
<evidence type="ECO:0000313" key="1">
    <source>
        <dbReference type="EMBL" id="GLI91111.1"/>
    </source>
</evidence>
<gene>
    <name evidence="1" type="ORF">LMG27198_01030</name>
</gene>
<reference evidence="1" key="1">
    <citation type="journal article" date="2023" name="Int. J. Syst. Evol. Microbiol.">
        <title>Methylocystis iwaonis sp. nov., a type II methane-oxidizing bacterium from surface soil of a rice paddy field in Japan, and emended description of the genus Methylocystis (ex Whittenbury et al. 1970) Bowman et al. 1993.</title>
        <authorList>
            <person name="Kaise H."/>
            <person name="Sawadogo J.B."/>
            <person name="Alam M.S."/>
            <person name="Ueno C."/>
            <person name="Dianou D."/>
            <person name="Shinjo R."/>
            <person name="Asakawa S."/>
        </authorList>
    </citation>
    <scope>NUCLEOTIDE SEQUENCE</scope>
    <source>
        <strain evidence="1">LMG27198</strain>
    </source>
</reference>
<comment type="caution">
    <text evidence="1">The sequence shown here is derived from an EMBL/GenBank/DDBJ whole genome shotgun (WGS) entry which is preliminary data.</text>
</comment>
<proteinExistence type="predicted"/>
<dbReference type="EMBL" id="BSEC01000001">
    <property type="protein sequence ID" value="GLI91111.1"/>
    <property type="molecule type" value="Genomic_DNA"/>
</dbReference>
<dbReference type="Proteomes" id="UP001144323">
    <property type="component" value="Unassembled WGS sequence"/>
</dbReference>
<organism evidence="1 2">
    <name type="scientific">Methylocystis echinoides</name>
    <dbReference type="NCBI Taxonomy" id="29468"/>
    <lineage>
        <taxon>Bacteria</taxon>
        <taxon>Pseudomonadati</taxon>
        <taxon>Pseudomonadota</taxon>
        <taxon>Alphaproteobacteria</taxon>
        <taxon>Hyphomicrobiales</taxon>
        <taxon>Methylocystaceae</taxon>
        <taxon>Methylocystis</taxon>
    </lineage>
</organism>
<sequence>MTTSRAKPTRNAVVSKTSRDGILFQPPALIQGEDRDSYDRLAAQIRAAVAPADALEEIWAEDVITLVWELQRLRRLKAKYLHAAAPDGLERALRPLVQNFLERGGYVEGWAKRDPESVKAVDAILNSAGLDQDHLAAHTLAAKIEVFEKLDRLIAATEGRRNAALRELQRHRESLAQRFRQALPQIEDGEFCDVSEAME</sequence>
<dbReference type="RefSeq" id="WP_281799669.1">
    <property type="nucleotide sequence ID" value="NZ_BSEC01000001.1"/>
</dbReference>
<protein>
    <submittedName>
        <fullName evidence="1">Uncharacterized protein</fullName>
    </submittedName>
</protein>
<evidence type="ECO:0000313" key="2">
    <source>
        <dbReference type="Proteomes" id="UP001144323"/>
    </source>
</evidence>
<accession>A0A9W6GQM5</accession>
<name>A0A9W6GQM5_9HYPH</name>